<dbReference type="NCBIfam" id="NF006336">
    <property type="entry name" value="PRK08566.1"/>
    <property type="match status" value="1"/>
</dbReference>
<dbReference type="InterPro" id="IPR018303">
    <property type="entry name" value="ATPase_P-typ_P_site"/>
</dbReference>
<dbReference type="Gene3D" id="3.40.50.1000">
    <property type="entry name" value="HAD superfamily/HAD-like"/>
    <property type="match status" value="1"/>
</dbReference>
<dbReference type="PANTHER" id="PTHR48446:SF1">
    <property type="entry name" value="DNA-DIRECTED RNA POLYMERASE SUBUNIT BETA' N-TERMINAL SECTION"/>
    <property type="match status" value="1"/>
</dbReference>
<dbReference type="SUPFAM" id="SSF81665">
    <property type="entry name" value="Calcium ATPase, transmembrane domain M"/>
    <property type="match status" value="1"/>
</dbReference>
<dbReference type="Proteomes" id="UP000494206">
    <property type="component" value="Unassembled WGS sequence"/>
</dbReference>
<keyword evidence="14 24" id="KW-0067">ATP-binding</keyword>
<keyword evidence="17 24" id="KW-1133">Transmembrane helix</keyword>
<name>A0A8S1F5N1_9PELO</name>
<dbReference type="Gene3D" id="1.20.1110.10">
    <property type="entry name" value="Calcium-transporting ATPase, transmembrane domain"/>
    <property type="match status" value="1"/>
</dbReference>
<dbReference type="Gene3D" id="3.40.1110.10">
    <property type="entry name" value="Calcium-transporting ATPase, cytoplasmic domain N"/>
    <property type="match status" value="1"/>
</dbReference>
<evidence type="ECO:0000256" key="23">
    <source>
        <dbReference type="RuleBase" id="RU004279"/>
    </source>
</evidence>
<dbReference type="InterPro" id="IPR059000">
    <property type="entry name" value="ATPase_P-type_domA"/>
</dbReference>
<evidence type="ECO:0000256" key="4">
    <source>
        <dbReference type="ARBA" id="ARBA00006460"/>
    </source>
</evidence>
<keyword evidence="19 23" id="KW-0804">Transcription</keyword>
<dbReference type="InterPro" id="IPR038120">
    <property type="entry name" value="Rpb1_funnel_sf"/>
</dbReference>
<dbReference type="Pfam" id="PF04983">
    <property type="entry name" value="RNA_pol_Rpb1_3"/>
    <property type="match status" value="1"/>
</dbReference>
<evidence type="ECO:0000256" key="6">
    <source>
        <dbReference type="ARBA" id="ARBA00022478"/>
    </source>
</evidence>
<evidence type="ECO:0000256" key="13">
    <source>
        <dbReference type="ARBA" id="ARBA00022833"/>
    </source>
</evidence>
<dbReference type="InterPro" id="IPR044893">
    <property type="entry name" value="RNA_pol_Rpb1_clamp_domain"/>
</dbReference>
<feature type="domain" description="RNA polymerase N-terminal" evidence="26">
    <location>
        <begin position="1366"/>
        <end position="1671"/>
    </location>
</feature>
<dbReference type="InterPro" id="IPR004014">
    <property type="entry name" value="ATPase_P-typ_cation-transptr_N"/>
</dbReference>
<dbReference type="SMART" id="SM00831">
    <property type="entry name" value="Cation_ATPase_N"/>
    <property type="match status" value="1"/>
</dbReference>
<dbReference type="SUPFAM" id="SSF64484">
    <property type="entry name" value="beta and beta-prime subunits of DNA dependent RNA-polymerase"/>
    <property type="match status" value="1"/>
</dbReference>
<dbReference type="NCBIfam" id="TIGR01657">
    <property type="entry name" value="P-ATPase-V"/>
    <property type="match status" value="1"/>
</dbReference>
<dbReference type="GO" id="GO:0016020">
    <property type="term" value="C:membrane"/>
    <property type="evidence" value="ECO:0007669"/>
    <property type="project" value="UniProtKB-SubCell"/>
</dbReference>
<dbReference type="CDD" id="cd02583">
    <property type="entry name" value="RNAP_III_RPC1_N"/>
    <property type="match status" value="1"/>
</dbReference>
<dbReference type="PRINTS" id="PR00119">
    <property type="entry name" value="CATATPASE"/>
</dbReference>
<dbReference type="GO" id="GO:0003677">
    <property type="term" value="F:DNA binding"/>
    <property type="evidence" value="ECO:0007669"/>
    <property type="project" value="InterPro"/>
</dbReference>
<keyword evidence="16 24" id="KW-1278">Translocase</keyword>
<evidence type="ECO:0000313" key="29">
    <source>
        <dbReference type="Proteomes" id="UP000494206"/>
    </source>
</evidence>
<dbReference type="FunFam" id="1.10.150.390:FF:000004">
    <property type="entry name" value="DNA-directed RNA polymerase subunit"/>
    <property type="match status" value="1"/>
</dbReference>
<dbReference type="SFLD" id="SFLDF00027">
    <property type="entry name" value="p-type_atpase"/>
    <property type="match status" value="1"/>
</dbReference>
<evidence type="ECO:0000256" key="3">
    <source>
        <dbReference type="ARBA" id="ARBA00006000"/>
    </source>
</evidence>
<feature type="transmembrane region" description="Helical" evidence="24">
    <location>
        <begin position="1010"/>
        <end position="1030"/>
    </location>
</feature>
<evidence type="ECO:0000256" key="10">
    <source>
        <dbReference type="ARBA" id="ARBA00022695"/>
    </source>
</evidence>
<dbReference type="InterPro" id="IPR047819">
    <property type="entry name" value="P5A-ATPase_N"/>
</dbReference>
<dbReference type="InterPro" id="IPR015700">
    <property type="entry name" value="RPC1"/>
</dbReference>
<dbReference type="Gene3D" id="4.10.860.120">
    <property type="entry name" value="RNA polymerase II, clamp domain"/>
    <property type="match status" value="1"/>
</dbReference>
<evidence type="ECO:0000256" key="7">
    <source>
        <dbReference type="ARBA" id="ARBA00022553"/>
    </source>
</evidence>
<evidence type="ECO:0000259" key="26">
    <source>
        <dbReference type="SMART" id="SM00663"/>
    </source>
</evidence>
<dbReference type="PROSITE" id="PS00154">
    <property type="entry name" value="ATPASE_E1_E2"/>
    <property type="match status" value="1"/>
</dbReference>
<dbReference type="SFLD" id="SFLDG00002">
    <property type="entry name" value="C1.7:_P-type_atpase_like"/>
    <property type="match status" value="1"/>
</dbReference>
<dbReference type="Pfam" id="PF00122">
    <property type="entry name" value="E1-E2_ATPase"/>
    <property type="match status" value="1"/>
</dbReference>
<evidence type="ECO:0000256" key="15">
    <source>
        <dbReference type="ARBA" id="ARBA00022842"/>
    </source>
</evidence>
<evidence type="ECO:0000256" key="9">
    <source>
        <dbReference type="ARBA" id="ARBA00022692"/>
    </source>
</evidence>
<dbReference type="InterPro" id="IPR001757">
    <property type="entry name" value="P_typ_ATPase"/>
</dbReference>
<dbReference type="PANTHER" id="PTHR48446">
    <property type="entry name" value="DNA-DIRECTED RNA POLYMERASE SUBUNIT BETA' N-TERMINAL SECTION"/>
    <property type="match status" value="1"/>
</dbReference>
<feature type="transmembrane region" description="Helical" evidence="24">
    <location>
        <begin position="204"/>
        <end position="221"/>
    </location>
</feature>
<feature type="transmembrane region" description="Helical" evidence="24">
    <location>
        <begin position="894"/>
        <end position="916"/>
    </location>
</feature>
<accession>A0A8S1F5N1</accession>
<comment type="similarity">
    <text evidence="4 23">Belongs to the RNA polymerase beta' chain family.</text>
</comment>
<comment type="catalytic activity">
    <reaction evidence="24">
        <text>ATP + H2O = ADP + phosphate + H(+)</text>
        <dbReference type="Rhea" id="RHEA:13065"/>
        <dbReference type="ChEBI" id="CHEBI:15377"/>
        <dbReference type="ChEBI" id="CHEBI:15378"/>
        <dbReference type="ChEBI" id="CHEBI:30616"/>
        <dbReference type="ChEBI" id="CHEBI:43474"/>
        <dbReference type="ChEBI" id="CHEBI:456216"/>
    </reaction>
</comment>
<dbReference type="InterPro" id="IPR007083">
    <property type="entry name" value="RNA_pol_Rpb1_4"/>
</dbReference>
<evidence type="ECO:0000256" key="5">
    <source>
        <dbReference type="ARBA" id="ARBA00011206"/>
    </source>
</evidence>
<dbReference type="GO" id="GO:0015662">
    <property type="term" value="F:P-type ion transporter activity"/>
    <property type="evidence" value="ECO:0007669"/>
    <property type="project" value="InterPro"/>
</dbReference>
<dbReference type="GO" id="GO:0000428">
    <property type="term" value="C:DNA-directed RNA polymerase complex"/>
    <property type="evidence" value="ECO:0007669"/>
    <property type="project" value="UniProtKB-KW"/>
</dbReference>
<dbReference type="CDD" id="cd07542">
    <property type="entry name" value="P-type_ATPase_cation"/>
    <property type="match status" value="1"/>
</dbReference>
<comment type="caution">
    <text evidence="28">The sequence shown here is derived from an EMBL/GenBank/DDBJ whole genome shotgun (WGS) entry which is preliminary data.</text>
</comment>
<dbReference type="Gene3D" id="3.30.1490.180">
    <property type="entry name" value="RNA polymerase ii"/>
    <property type="match status" value="1"/>
</dbReference>
<feature type="domain" description="Cation-transporting P-type ATPase N-terminal" evidence="27">
    <location>
        <begin position="154"/>
        <end position="224"/>
    </location>
</feature>
<dbReference type="GO" id="GO:0003899">
    <property type="term" value="F:DNA-directed RNA polymerase activity"/>
    <property type="evidence" value="ECO:0007669"/>
    <property type="project" value="UniProtKB-EC"/>
</dbReference>
<comment type="function">
    <text evidence="22">DNA-dependent RNA polymerase catalyzes the transcription of DNA into RNA using the four ribonucleoside triphosphates as substrates. Largest and catalytic core component of RNA polymerase III which synthesizes small RNAs, such as 5S rRNA and tRNAs. Forms the polymerase active center together with the second largest subunit. A single-stranded DNA template strand of the promoter is positioned within the central active site cleft of Pol III. A bridging helix emanates from RPC1 and crosses the cleft near the catalytic site and is thought to promote translocation of Pol III by acting as a ratchet that moves the RNA-DNA hybrid through the active site by switching from straight to bent conformations at each step of nucleotide addition.</text>
</comment>
<dbReference type="FunFam" id="3.30.1490.180:FF:000002">
    <property type="entry name" value="DNA-directed RNA polymerase subunit"/>
    <property type="match status" value="1"/>
</dbReference>
<keyword evidence="11 24" id="KW-0479">Metal-binding</keyword>
<evidence type="ECO:0000256" key="18">
    <source>
        <dbReference type="ARBA" id="ARBA00023136"/>
    </source>
</evidence>
<dbReference type="Pfam" id="PF00690">
    <property type="entry name" value="Cation_ATPase_N"/>
    <property type="match status" value="1"/>
</dbReference>
<dbReference type="SMART" id="SM00663">
    <property type="entry name" value="RPOLA_N"/>
    <property type="match status" value="1"/>
</dbReference>
<evidence type="ECO:0000256" key="16">
    <source>
        <dbReference type="ARBA" id="ARBA00022967"/>
    </source>
</evidence>
<dbReference type="PROSITE" id="PS01229">
    <property type="entry name" value="COF_2"/>
    <property type="match status" value="1"/>
</dbReference>
<reference evidence="28 29" key="1">
    <citation type="submission" date="2020-04" db="EMBL/GenBank/DDBJ databases">
        <authorList>
            <person name="Laetsch R D."/>
            <person name="Stevens L."/>
            <person name="Kumar S."/>
            <person name="Blaxter L. M."/>
        </authorList>
    </citation>
    <scope>NUCLEOTIDE SEQUENCE [LARGE SCALE GENOMIC DNA]</scope>
</reference>
<evidence type="ECO:0000256" key="2">
    <source>
        <dbReference type="ARBA" id="ARBA00004141"/>
    </source>
</evidence>
<gene>
    <name evidence="28" type="ORF">CBOVIS_LOCUS10735</name>
</gene>
<dbReference type="Pfam" id="PF12409">
    <property type="entry name" value="P5-ATPase"/>
    <property type="match status" value="1"/>
</dbReference>
<dbReference type="Gene3D" id="1.10.274.100">
    <property type="entry name" value="RNA polymerase Rpb1, domain 3"/>
    <property type="match status" value="1"/>
</dbReference>
<dbReference type="FunFam" id="1.10.274.100:FF:000008">
    <property type="entry name" value="DNA-directed RNA polymerase subunit"/>
    <property type="match status" value="1"/>
</dbReference>
<evidence type="ECO:0000256" key="20">
    <source>
        <dbReference type="ARBA" id="ARBA00023242"/>
    </source>
</evidence>
<dbReference type="Gene3D" id="2.70.150.10">
    <property type="entry name" value="Calcium-transporting ATPase, cytoplasmic transduction domain A"/>
    <property type="match status" value="1"/>
</dbReference>
<dbReference type="InterPro" id="IPR007066">
    <property type="entry name" value="RNA_pol_Rpb1_3"/>
</dbReference>
<evidence type="ECO:0000256" key="14">
    <source>
        <dbReference type="ARBA" id="ARBA00022840"/>
    </source>
</evidence>
<dbReference type="InterPro" id="IPR047821">
    <property type="entry name" value="P5B-type_ATPase"/>
</dbReference>
<evidence type="ECO:0000256" key="25">
    <source>
        <dbReference type="SAM" id="MobiDB-lite"/>
    </source>
</evidence>
<dbReference type="Pfam" id="PF04997">
    <property type="entry name" value="RNA_pol_Rpb1_1"/>
    <property type="match status" value="1"/>
</dbReference>
<comment type="subunit">
    <text evidence="5">Component of the RNA polymerase III (Pol III) complex consisting of 17 subunits.</text>
</comment>
<dbReference type="GO" id="GO:0019829">
    <property type="term" value="F:ATPase-coupled monoatomic cation transmembrane transporter activity"/>
    <property type="evidence" value="ECO:0007669"/>
    <property type="project" value="UniProtKB-UniRule"/>
</dbReference>
<keyword evidence="7" id="KW-0597">Phosphoprotein</keyword>
<keyword evidence="13" id="KW-0862">Zinc</keyword>
<dbReference type="Gene3D" id="2.40.40.20">
    <property type="match status" value="1"/>
</dbReference>
<evidence type="ECO:0000256" key="22">
    <source>
        <dbReference type="ARBA" id="ARBA00058108"/>
    </source>
</evidence>
<dbReference type="InterPro" id="IPR035698">
    <property type="entry name" value="RNAP_III_Rpc1_C"/>
</dbReference>
<feature type="region of interest" description="Disordered" evidence="25">
    <location>
        <begin position="1"/>
        <end position="30"/>
    </location>
</feature>
<dbReference type="InterPro" id="IPR007080">
    <property type="entry name" value="RNA_pol_Rpb1_1"/>
</dbReference>
<evidence type="ECO:0000256" key="19">
    <source>
        <dbReference type="ARBA" id="ARBA00023163"/>
    </source>
</evidence>
<feature type="compositionally biased region" description="Low complexity" evidence="25">
    <location>
        <begin position="15"/>
        <end position="30"/>
    </location>
</feature>
<dbReference type="EMBL" id="CADEPM010000008">
    <property type="protein sequence ID" value="CAB3409035.1"/>
    <property type="molecule type" value="Genomic_DNA"/>
</dbReference>
<dbReference type="SUPFAM" id="SSF81653">
    <property type="entry name" value="Calcium ATPase, transduction domain A"/>
    <property type="match status" value="1"/>
</dbReference>
<dbReference type="FunFam" id="3.40.50.1000:FF:000068">
    <property type="entry name" value="Cation-transporting ATPase"/>
    <property type="match status" value="1"/>
</dbReference>
<dbReference type="CDD" id="cd02736">
    <property type="entry name" value="RNAP_III_Rpc1_C"/>
    <property type="match status" value="1"/>
</dbReference>
<dbReference type="InterPro" id="IPR044492">
    <property type="entry name" value="P_typ_ATPase_HD_dom"/>
</dbReference>
<dbReference type="Gene3D" id="6.20.50.80">
    <property type="match status" value="1"/>
</dbReference>
<dbReference type="Gene3D" id="1.10.132.30">
    <property type="match status" value="1"/>
</dbReference>
<sequence length="2502" mass="279807">MGPGGSCRQDTTRNATPASTSTVSSSSSAPIVDTNSSFEIFAYRTTVWRSIFFYALSFGTCGIFRLILHWFPKWHINVRAKRCAVEQCNYVLVVDAHDHCNICKVFVRYHDGTAPTVVANTDGTIQELDELRWFIFRKLQYSWVEGKWCTPHRAYSKIKAEELRNSTSVNGLNTDEVALRRTYFGLNVMTAELTPFFQLICKEILSPFYLFQAFSVTVWFIDDYVWYAALIIVMTSYSIFLTLRQTRQQDRRIRSMVVEHDSVEVMRDDGRVRTIDSSELVPGDIIIIPPQGCAVYCDCVLLYGSVIVNESMLTGESIPITKTAISDDGHDNLFTIEKNSKNMIFNGTKVLQTKYYKGQHVKALVIRTAYSTTKGQLVRSIMYPKPTDFKFLTQLMKFVGVLSMVAFFGFIYTSIILFYRGTSIFTVLIRALDLVTITVPPALPAVMSIGTYYSLKRLREKSIYCISPTTINTCGAIDVVCFDKTGTLTEDGLDFNAVRLVKRNITKTFFDSESVADVREYPDILRAMATCHSLTKIQNELHGDPLDAIIFEQTGFSLEEDDDDRSADSMDTVQPCLVRPPEKCQIQEDCFILKQFIFNSGLQRMSVIVSAQSLPSCLVYCKGSPEIIATLCKPESIPEDFHNVVEEYTQHGYRLIAIAQKSLDENFDVLKSSRSTIECDLELIGLISFENRLKPVTTSVIHKLNKANIRTVMVTGDNLLTALSVARECGIIKNNRDAYLIEHDEKCLDSHGRRNLTIRKRDCHGSPSLKCNDLSKLTTPGYQFAIAGPTFTVIAQEYPEMFDQLICVCDVFARMTPDQKQILVEHLQIVGCTVAMCGDGANDCAALKAAHAGISLSDAEASIAAPFTSKVADIRCVITMVSEGRAALVTSFSAFMFMAGYSLTQFISILLLYWIASSLSQMQFLFIDMPIVTVLAWLSSRTTAYATIAPSPPPSSILSVTSMVSLFGQLAIGGFAQVLVFCIVTLQPWFLPFVADENDTEASRRSQQGTSIFFVSIFHYIAINAIFAKGPPYRNTIFSNRPYFGTLILLSIFCMWLVLWDFTIVQEYLGCVNLPFEFRAMILVVACAVVCISLIFDHFLEKISKYIREKFIGLLQLEWPLIMGKEQFREADMALKVVGVKFAPGDCEFMRQTAYVPVYNNKLYEDVGGKLQPAAYGPLDPKMGTSTKTGTCSTCGLGLTDCVGHFGYMDLDFPVFHIGFFKLTIQLLQCICKNCSSILLTKEQFRNFSRQVMNPNIDYLHRKALHKRIVATCKKNGECFECGMKNGVVKKAVGAVLKIAFASPVPAEELGKYATMCASNVEVGDYVKKMKFTLLNPLFVQKLFSNIKEHDIHVLMVRSGEDKHPNELLLTRIPVPPVCIRPSVVSEVKSGTTEDDVTMKLMEIMLTNDVLRKHKRDGAPTKTLFETWEHLQIQCALYINSEMSGLPPDLQPKRATRAFTQRLKGKQGRFRGNLCGKRVDFSGRTVISPDPNLRIDQVGVPIHVAKTLTFPEIVNSANIDRMRQLIINGSDIHPGANYLVDKKTGNKRLLKYGKRDELAKNLRLGDIVERHLDDNDVVLFNRQPSLHKISIMSHRAKVMPGRTFRFNECACTPYNADFDGDEMNLHLPQTYEAKAEASELMNVKNNLITPRSGEPLIAAIQDFITGGYLLTHKDTFLPKDEVYRFAAALIDPSAKKQAKIRIPPPAIRYPVELWTGKQLIELIIRPDKGSKVSLNLTTKNKSYSGNLEFCGKDSYVIIRNSVLLCGVLDKSLLGSSSKTNIFYMLMRDYGEDAAVDAMWRLARLAPVFLSNRGFSIGIGDVRPNERLLAEKGQLIDKGYAECNQYIKQLEEGRLKAQPGCTEEETLEAIILKELSTIRDHAGQICLRNLSKHNAPLTMAVCGSKGSFINISQMIACVGQQAISGHRPPDGFEDRSLPHFERKKKTPEAKGFVANSFYSGLTPTEFFFHTMGGREGLVDTAVKTAETGYMQRRLVKCLEDLCASYDGTVRSSVGDIIEFVFGEDGLDPSMMEAKDGSVVDFAHIMEHSRNTELGECPIKVEEMEQFVQAVLKKYFKGEHKHFAAQCEEYLVKELEKSKKYLTMSDTCAEHEIITEKCAACKQNMAYKKLLVSNCCLTHAQITTFVKLCAFKCARAITEPGTAVGAIAATSIGEPSTQMTLKTFHFAGVASMNITQGVPRIKEIINAVKTTLARRVKARIEKTTLGEICDYIEEVYLPDDYFLLVKLNSKRIRLLQLEVSMESIAYAIATSKASPVLKGVNIVSHGKTIMVVRPAKTSKFSKTMTMQMLKYSMANVVVKGISSVNRCVIHADEKKGDSYSLLVEGTDFRGVLSSVGVNPKKTNFNNALVVAEVLGIEAARSCIINEIIATMDAHGIGLDRRHVMLLADVMTYRGEVLGITRNGLVKMKDSVLLLASFEKTMDHLFEAAFFSQRDIIHGVSECIIMGTPMTVGTGTFKLLQKYEKKPELKKLNPIFENPDFKLNI</sequence>
<comment type="subcellular location">
    <subcellularLocation>
        <location evidence="2 24">Membrane</location>
        <topology evidence="2 24">Multi-pass membrane protein</topology>
    </subcellularLocation>
    <subcellularLocation>
        <location evidence="1">Nucleus</location>
    </subcellularLocation>
</comment>
<dbReference type="Pfam" id="PF00623">
    <property type="entry name" value="RNA_pol_Rpb1_2"/>
    <property type="match status" value="1"/>
</dbReference>
<dbReference type="GO" id="GO:0005524">
    <property type="term" value="F:ATP binding"/>
    <property type="evidence" value="ECO:0007669"/>
    <property type="project" value="UniProtKB-UniRule"/>
</dbReference>
<evidence type="ECO:0000256" key="21">
    <source>
        <dbReference type="ARBA" id="ARBA00048552"/>
    </source>
</evidence>
<dbReference type="GO" id="GO:0046872">
    <property type="term" value="F:metal ion binding"/>
    <property type="evidence" value="ECO:0007669"/>
    <property type="project" value="UniProtKB-UniRule"/>
</dbReference>
<feature type="transmembrane region" description="Helical" evidence="24">
    <location>
        <begin position="227"/>
        <end position="244"/>
    </location>
</feature>
<dbReference type="FunFam" id="1.10.132.30:FF:000001">
    <property type="entry name" value="DNA-directed RNA polymerase subunit"/>
    <property type="match status" value="1"/>
</dbReference>
<dbReference type="InterPro" id="IPR006544">
    <property type="entry name" value="P-type_TPase_V"/>
</dbReference>
<dbReference type="InterPro" id="IPR023298">
    <property type="entry name" value="ATPase_P-typ_TM_dom_sf"/>
</dbReference>
<dbReference type="InterPro" id="IPR035697">
    <property type="entry name" value="RNAP_III_RPC1_N"/>
</dbReference>
<dbReference type="FunFam" id="1.20.1110.10:FF:000023">
    <property type="entry name" value="Cation-transporting ATPase"/>
    <property type="match status" value="1"/>
</dbReference>
<keyword evidence="18 24" id="KW-0472">Membrane</keyword>
<dbReference type="Gene3D" id="1.10.150.390">
    <property type="match status" value="1"/>
</dbReference>
<dbReference type="GO" id="GO:0016887">
    <property type="term" value="F:ATP hydrolysis activity"/>
    <property type="evidence" value="ECO:0007669"/>
    <property type="project" value="InterPro"/>
</dbReference>
<dbReference type="Gene3D" id="6.10.250.2940">
    <property type="match status" value="1"/>
</dbReference>
<dbReference type="InterPro" id="IPR006592">
    <property type="entry name" value="RNA_pol_N"/>
</dbReference>
<dbReference type="Pfam" id="PF13246">
    <property type="entry name" value="Cation_ATPase"/>
    <property type="match status" value="1"/>
</dbReference>
<keyword evidence="10 23" id="KW-0548">Nucleotidyltransferase</keyword>
<dbReference type="InterPro" id="IPR000722">
    <property type="entry name" value="RNA_pol_asu"/>
</dbReference>
<dbReference type="InterPro" id="IPR023299">
    <property type="entry name" value="ATPase_P-typ_cyto_dom_N"/>
</dbReference>
<dbReference type="EC" id="2.7.7.6" evidence="23"/>
<dbReference type="InterPro" id="IPR036412">
    <property type="entry name" value="HAD-like_sf"/>
</dbReference>
<evidence type="ECO:0000256" key="12">
    <source>
        <dbReference type="ARBA" id="ARBA00022741"/>
    </source>
</evidence>
<feature type="transmembrane region" description="Helical" evidence="24">
    <location>
        <begin position="922"/>
        <end position="939"/>
    </location>
</feature>
<dbReference type="SFLD" id="SFLDS00003">
    <property type="entry name" value="Haloacid_Dehalogenase"/>
    <property type="match status" value="1"/>
</dbReference>
<feature type="transmembrane region" description="Helical" evidence="24">
    <location>
        <begin position="1080"/>
        <end position="1100"/>
    </location>
</feature>
<evidence type="ECO:0000259" key="27">
    <source>
        <dbReference type="SMART" id="SM00831"/>
    </source>
</evidence>
<dbReference type="GO" id="GO:0005654">
    <property type="term" value="C:nucleoplasm"/>
    <property type="evidence" value="ECO:0007669"/>
    <property type="project" value="UniProtKB-ARBA"/>
</dbReference>
<keyword evidence="12 24" id="KW-0547">Nucleotide-binding</keyword>
<keyword evidence="6 23" id="KW-0240">DNA-directed RNA polymerase</keyword>
<dbReference type="InterPro" id="IPR007081">
    <property type="entry name" value="RNA_pol_Rpb1_5"/>
</dbReference>
<dbReference type="Pfam" id="PF05000">
    <property type="entry name" value="RNA_pol_Rpb1_4"/>
    <property type="match status" value="1"/>
</dbReference>
<feature type="transmembrane region" description="Helical" evidence="24">
    <location>
        <begin position="1042"/>
        <end position="1060"/>
    </location>
</feature>
<dbReference type="GO" id="GO:0006351">
    <property type="term" value="P:DNA-templated transcription"/>
    <property type="evidence" value="ECO:0007669"/>
    <property type="project" value="InterPro"/>
</dbReference>
<evidence type="ECO:0000256" key="8">
    <source>
        <dbReference type="ARBA" id="ARBA00022679"/>
    </source>
</evidence>
<comment type="catalytic activity">
    <reaction evidence="21 23">
        <text>RNA(n) + a ribonucleoside 5'-triphosphate = RNA(n+1) + diphosphate</text>
        <dbReference type="Rhea" id="RHEA:21248"/>
        <dbReference type="Rhea" id="RHEA-COMP:14527"/>
        <dbReference type="Rhea" id="RHEA-COMP:17342"/>
        <dbReference type="ChEBI" id="CHEBI:33019"/>
        <dbReference type="ChEBI" id="CHEBI:61557"/>
        <dbReference type="ChEBI" id="CHEBI:140395"/>
        <dbReference type="EC" id="2.7.7.6"/>
    </reaction>
</comment>
<proteinExistence type="inferred from homology"/>
<keyword evidence="29" id="KW-1185">Reference proteome</keyword>
<dbReference type="NCBIfam" id="TIGR01494">
    <property type="entry name" value="ATPase_P-type"/>
    <property type="match status" value="2"/>
</dbReference>
<evidence type="ECO:0000256" key="17">
    <source>
        <dbReference type="ARBA" id="ARBA00022989"/>
    </source>
</evidence>
<dbReference type="SUPFAM" id="SSF56784">
    <property type="entry name" value="HAD-like"/>
    <property type="match status" value="1"/>
</dbReference>
<keyword evidence="15 24" id="KW-0460">Magnesium</keyword>
<feature type="transmembrane region" description="Helical" evidence="24">
    <location>
        <begin position="960"/>
        <end position="990"/>
    </location>
</feature>
<dbReference type="InterPro" id="IPR023214">
    <property type="entry name" value="HAD_sf"/>
</dbReference>
<organism evidence="28 29">
    <name type="scientific">Caenorhabditis bovis</name>
    <dbReference type="NCBI Taxonomy" id="2654633"/>
    <lineage>
        <taxon>Eukaryota</taxon>
        <taxon>Metazoa</taxon>
        <taxon>Ecdysozoa</taxon>
        <taxon>Nematoda</taxon>
        <taxon>Chromadorea</taxon>
        <taxon>Rhabditida</taxon>
        <taxon>Rhabditina</taxon>
        <taxon>Rhabditomorpha</taxon>
        <taxon>Rhabditoidea</taxon>
        <taxon>Rhabditidae</taxon>
        <taxon>Peloderinae</taxon>
        <taxon>Caenorhabditis</taxon>
    </lineage>
</organism>
<feature type="transmembrane region" description="Helical" evidence="24">
    <location>
        <begin position="398"/>
        <end position="419"/>
    </location>
</feature>
<dbReference type="EC" id="7.2.2.-" evidence="24"/>
<evidence type="ECO:0000256" key="1">
    <source>
        <dbReference type="ARBA" id="ARBA00004123"/>
    </source>
</evidence>
<comment type="similarity">
    <text evidence="3 24">Belongs to the cation transport ATPase (P-type) (TC 3.A.3) family. Type V subfamily.</text>
</comment>
<keyword evidence="20" id="KW-0539">Nucleus</keyword>
<dbReference type="FunFam" id="4.10.860.120:FF:000013">
    <property type="entry name" value="DNA-directed RNA polymerase subunit"/>
    <property type="match status" value="1"/>
</dbReference>
<evidence type="ECO:0000313" key="28">
    <source>
        <dbReference type="EMBL" id="CAB3409035.1"/>
    </source>
</evidence>
<dbReference type="Pfam" id="PF04998">
    <property type="entry name" value="RNA_pol_Rpb1_5"/>
    <property type="match status" value="1"/>
</dbReference>
<dbReference type="InterPro" id="IPR008250">
    <property type="entry name" value="ATPase_P-typ_transduc_dom_A_sf"/>
</dbReference>
<dbReference type="FunFam" id="2.40.40.20:FF:000019">
    <property type="entry name" value="DNA-directed RNA polymerase II subunit RPB1"/>
    <property type="match status" value="1"/>
</dbReference>
<evidence type="ECO:0000256" key="11">
    <source>
        <dbReference type="ARBA" id="ARBA00022723"/>
    </source>
</evidence>
<evidence type="ECO:0000256" key="24">
    <source>
        <dbReference type="RuleBase" id="RU362082"/>
    </source>
</evidence>
<dbReference type="OrthoDB" id="270392at2759"/>
<dbReference type="InterPro" id="IPR042102">
    <property type="entry name" value="RNA_pol_Rpb1_3_sf"/>
</dbReference>
<dbReference type="SUPFAM" id="SSF81660">
    <property type="entry name" value="Metal cation-transporting ATPase, ATP-binding domain N"/>
    <property type="match status" value="1"/>
</dbReference>
<protein>
    <recommendedName>
        <fullName evidence="23 24">Multifunctional fusion protein</fullName>
    </recommendedName>
    <domain>
        <recommendedName>
            <fullName evidence="23">DNA-directed RNA polymerase subunit</fullName>
            <ecNumber evidence="23">2.7.7.6</ecNumber>
        </recommendedName>
    </domain>
    <domain>
        <recommendedName>
            <fullName evidence="24">Cation-transporting ATPase</fullName>
            <ecNumber evidence="24">7.2.2.-</ecNumber>
        </recommendedName>
    </domain>
</protein>
<feature type="transmembrane region" description="Helical" evidence="24">
    <location>
        <begin position="51"/>
        <end position="71"/>
    </location>
</feature>
<keyword evidence="9 24" id="KW-0812">Transmembrane</keyword>
<keyword evidence="8 23" id="KW-0808">Transferase</keyword>